<dbReference type="EMBL" id="CP118739">
    <property type="protein sequence ID" value="WEA56802.1"/>
    <property type="molecule type" value="Genomic_DNA"/>
</dbReference>
<protein>
    <submittedName>
        <fullName evidence="2">Uncharacterized protein</fullName>
    </submittedName>
</protein>
<reference evidence="2 3" key="1">
    <citation type="submission" date="2023-02" db="EMBL/GenBank/DDBJ databases">
        <title>Comparative genomics and fermentation flavor characterization of five lactic acid bacteria reveal flavor biosynthesis metabolic pathways in fermented muskmelon puree.</title>
        <authorList>
            <person name="Yuan L."/>
            <person name="Li M."/>
            <person name="Xu X."/>
            <person name="Lao F."/>
            <person name="Wu J."/>
        </authorList>
    </citation>
    <scope>NUCLEOTIDE SEQUENCE [LARGE SCALE GENOMIC DNA]</scope>
    <source>
        <strain evidence="2 3">Ca-4</strain>
    </source>
</reference>
<dbReference type="AlphaFoldDB" id="A0ABD7X5A0"/>
<accession>A0ABD7X5A0</accession>
<keyword evidence="1" id="KW-1133">Transmembrane helix</keyword>
<proteinExistence type="predicted"/>
<keyword evidence="1" id="KW-0812">Transmembrane</keyword>
<evidence type="ECO:0000256" key="1">
    <source>
        <dbReference type="SAM" id="Phobius"/>
    </source>
</evidence>
<dbReference type="RefSeq" id="WP_060743643.1">
    <property type="nucleotide sequence ID" value="NZ_CP118739.1"/>
</dbReference>
<keyword evidence="1" id="KW-0472">Membrane</keyword>
<dbReference type="Proteomes" id="UP001214131">
    <property type="component" value="Chromosome"/>
</dbReference>
<evidence type="ECO:0000313" key="3">
    <source>
        <dbReference type="Proteomes" id="UP001214131"/>
    </source>
</evidence>
<evidence type="ECO:0000313" key="2">
    <source>
        <dbReference type="EMBL" id="WEA56802.1"/>
    </source>
</evidence>
<gene>
    <name evidence="2" type="ORF">PWB86_06290</name>
</gene>
<organism evidence="2 3">
    <name type="scientific">Pediococcus pentosaceus</name>
    <dbReference type="NCBI Taxonomy" id="1255"/>
    <lineage>
        <taxon>Bacteria</taxon>
        <taxon>Bacillati</taxon>
        <taxon>Bacillota</taxon>
        <taxon>Bacilli</taxon>
        <taxon>Lactobacillales</taxon>
        <taxon>Lactobacillaceae</taxon>
        <taxon>Pediococcus</taxon>
    </lineage>
</organism>
<feature type="transmembrane region" description="Helical" evidence="1">
    <location>
        <begin position="45"/>
        <end position="66"/>
    </location>
</feature>
<feature type="transmembrane region" description="Helical" evidence="1">
    <location>
        <begin position="106"/>
        <end position="126"/>
    </location>
</feature>
<name>A0ABD7X5A0_PEDPE</name>
<sequence length="190" mass="21818">MKNNCIKMFMFISSYLPLYLFIAIVKIDRVMSLITFKNGLVKEDWLIFIVFVLLILISLVVPWMMVSGKASSHSIRADHVEPSRDTIISYIATYIVPMTSLANEEVSSYVVIANVGLFMLTGLLYVRLNLIYLNPVLALLGYIPYFAGEQVIISDIPYRYFINSKRNWNGTHISSFIVVIRKKDNQLHLE</sequence>
<feature type="transmembrane region" description="Helical" evidence="1">
    <location>
        <begin position="6"/>
        <end position="25"/>
    </location>
</feature>